<accession>A0AAN7R3A7</accession>
<dbReference type="EMBL" id="JAXQNO010000011">
    <property type="protein sequence ID" value="KAK4788162.1"/>
    <property type="molecule type" value="Genomic_DNA"/>
</dbReference>
<organism evidence="2 3">
    <name type="scientific">Trapa natans</name>
    <name type="common">Water chestnut</name>
    <dbReference type="NCBI Taxonomy" id="22666"/>
    <lineage>
        <taxon>Eukaryota</taxon>
        <taxon>Viridiplantae</taxon>
        <taxon>Streptophyta</taxon>
        <taxon>Embryophyta</taxon>
        <taxon>Tracheophyta</taxon>
        <taxon>Spermatophyta</taxon>
        <taxon>Magnoliopsida</taxon>
        <taxon>eudicotyledons</taxon>
        <taxon>Gunneridae</taxon>
        <taxon>Pentapetalae</taxon>
        <taxon>rosids</taxon>
        <taxon>malvids</taxon>
        <taxon>Myrtales</taxon>
        <taxon>Lythraceae</taxon>
        <taxon>Trapa</taxon>
    </lineage>
</organism>
<evidence type="ECO:0000313" key="3">
    <source>
        <dbReference type="Proteomes" id="UP001346149"/>
    </source>
</evidence>
<keyword evidence="3" id="KW-1185">Reference proteome</keyword>
<reference evidence="2 3" key="1">
    <citation type="journal article" date="2023" name="Hortic Res">
        <title>Pangenome of water caltrop reveals structural variations and asymmetric subgenome divergence after allopolyploidization.</title>
        <authorList>
            <person name="Zhang X."/>
            <person name="Chen Y."/>
            <person name="Wang L."/>
            <person name="Yuan Y."/>
            <person name="Fang M."/>
            <person name="Shi L."/>
            <person name="Lu R."/>
            <person name="Comes H.P."/>
            <person name="Ma Y."/>
            <person name="Chen Y."/>
            <person name="Huang G."/>
            <person name="Zhou Y."/>
            <person name="Zheng Z."/>
            <person name="Qiu Y."/>
        </authorList>
    </citation>
    <scope>NUCLEOTIDE SEQUENCE [LARGE SCALE GENOMIC DNA]</scope>
    <source>
        <strain evidence="2">F231</strain>
    </source>
</reference>
<dbReference type="AlphaFoldDB" id="A0AAN7R3A7"/>
<evidence type="ECO:0000256" key="1">
    <source>
        <dbReference type="SAM" id="MobiDB-lite"/>
    </source>
</evidence>
<dbReference type="PANTHER" id="PTHR33130">
    <property type="entry name" value="PUTATIVE (DUF1639)-RELATED"/>
    <property type="match status" value="1"/>
</dbReference>
<feature type="region of interest" description="Disordered" evidence="1">
    <location>
        <begin position="150"/>
        <end position="210"/>
    </location>
</feature>
<feature type="compositionally biased region" description="Low complexity" evidence="1">
    <location>
        <begin position="158"/>
        <end position="168"/>
    </location>
</feature>
<comment type="caution">
    <text evidence="2">The sequence shown here is derived from an EMBL/GenBank/DDBJ whole genome shotgun (WGS) entry which is preliminary data.</text>
</comment>
<feature type="region of interest" description="Disordered" evidence="1">
    <location>
        <begin position="13"/>
        <end position="72"/>
    </location>
</feature>
<evidence type="ECO:0000313" key="2">
    <source>
        <dbReference type="EMBL" id="KAK4788162.1"/>
    </source>
</evidence>
<gene>
    <name evidence="2" type="ORF">SAY86_019481</name>
</gene>
<dbReference type="PANTHER" id="PTHR33130:SF40">
    <property type="entry name" value="CHROMOGRANIN (DUF1639)"/>
    <property type="match status" value="1"/>
</dbReference>
<proteinExistence type="predicted"/>
<sequence>MVMDSTPPLWLIGSQVGGYTPENPPSSMVLRSISEPQSSPANMASSIKSQSVRNSPIDGLKWSPAGPSRAQQGFYRQLADSSTTQCPLLRDFVGPDDGKPHHLSLSDLPLIPARKAVETHDEGNRDQLGYVAAVARRSSKILVRFRVKEKPCAPPPADTAETAAAQAPVDQGGAPASSRSPVPVKSEELTPNPRNLRPRRPLMGKNYKTGNGSTVNKVKFSIHLKKEEIEADLLAMIGSKRVRRPTRRPTKRTRVVQQSLDSCFPGLWLANITADSYKVVAKPSKG</sequence>
<protein>
    <submittedName>
        <fullName evidence="2">Uncharacterized protein</fullName>
    </submittedName>
</protein>
<dbReference type="InterPro" id="IPR012438">
    <property type="entry name" value="DUF1639"/>
</dbReference>
<dbReference type="Proteomes" id="UP001346149">
    <property type="component" value="Unassembled WGS sequence"/>
</dbReference>
<dbReference type="Pfam" id="PF07797">
    <property type="entry name" value="DUF1639"/>
    <property type="match status" value="1"/>
</dbReference>
<feature type="compositionally biased region" description="Polar residues" evidence="1">
    <location>
        <begin position="34"/>
        <end position="54"/>
    </location>
</feature>
<name>A0AAN7R3A7_TRANT</name>